<keyword evidence="2" id="KW-1185">Reference proteome</keyword>
<dbReference type="AlphaFoldDB" id="A0A0V1MAZ6"/>
<protein>
    <submittedName>
        <fullName evidence="1">Uncharacterized protein</fullName>
    </submittedName>
</protein>
<organism evidence="1 2">
    <name type="scientific">Trichinella papuae</name>
    <dbReference type="NCBI Taxonomy" id="268474"/>
    <lineage>
        <taxon>Eukaryota</taxon>
        <taxon>Metazoa</taxon>
        <taxon>Ecdysozoa</taxon>
        <taxon>Nematoda</taxon>
        <taxon>Enoplea</taxon>
        <taxon>Dorylaimia</taxon>
        <taxon>Trichinellida</taxon>
        <taxon>Trichinellidae</taxon>
        <taxon>Trichinella</taxon>
    </lineage>
</organism>
<evidence type="ECO:0000313" key="2">
    <source>
        <dbReference type="Proteomes" id="UP000054843"/>
    </source>
</evidence>
<comment type="caution">
    <text evidence="1">The sequence shown here is derived from an EMBL/GenBank/DDBJ whole genome shotgun (WGS) entry which is preliminary data.</text>
</comment>
<evidence type="ECO:0000313" key="1">
    <source>
        <dbReference type="EMBL" id="KRZ68767.1"/>
    </source>
</evidence>
<sequence length="85" mass="9663">MTENVPNPHLLGAILWNLCLFEQIDTNLLNHRFLLTVLTSRAIYTIHAAFLSLELEIVVNQQAIKGKDIVYMHGNSSLFQLVMNV</sequence>
<reference evidence="1 2" key="1">
    <citation type="submission" date="2015-01" db="EMBL/GenBank/DDBJ databases">
        <title>Evolution of Trichinella species and genotypes.</title>
        <authorList>
            <person name="Korhonen P.K."/>
            <person name="Edoardo P."/>
            <person name="Giuseppe L.R."/>
            <person name="Gasser R.B."/>
        </authorList>
    </citation>
    <scope>NUCLEOTIDE SEQUENCE [LARGE SCALE GENOMIC DNA]</scope>
    <source>
        <strain evidence="1">ISS1980</strain>
    </source>
</reference>
<proteinExistence type="predicted"/>
<name>A0A0V1MAZ6_9BILA</name>
<accession>A0A0V1MAZ6</accession>
<gene>
    <name evidence="1" type="ORF">T10_7816</name>
</gene>
<dbReference type="Proteomes" id="UP000054843">
    <property type="component" value="Unassembled WGS sequence"/>
</dbReference>
<dbReference type="EMBL" id="JYDO01000155">
    <property type="protein sequence ID" value="KRZ68767.1"/>
    <property type="molecule type" value="Genomic_DNA"/>
</dbReference>